<organism evidence="3 4">
    <name type="scientific">Psychromonas arctica</name>
    <dbReference type="NCBI Taxonomy" id="168275"/>
    <lineage>
        <taxon>Bacteria</taxon>
        <taxon>Pseudomonadati</taxon>
        <taxon>Pseudomonadota</taxon>
        <taxon>Gammaproteobacteria</taxon>
        <taxon>Alteromonadales</taxon>
        <taxon>Psychromonadaceae</taxon>
        <taxon>Psychromonas</taxon>
    </lineage>
</organism>
<dbReference type="NCBIfam" id="TIGR02814">
    <property type="entry name" value="pfaD_fam"/>
    <property type="match status" value="1"/>
</dbReference>
<dbReference type="Gene3D" id="3.20.20.70">
    <property type="entry name" value="Aldolase class I"/>
    <property type="match status" value="2"/>
</dbReference>
<name>A0ABU9H7K0_9GAMM</name>
<dbReference type="PANTHER" id="PTHR32332:SF20">
    <property type="entry name" value="2-NITROPROPANE DIOXYGENASE-LIKE PROTEIN"/>
    <property type="match status" value="1"/>
</dbReference>
<dbReference type="InterPro" id="IPR040981">
    <property type="entry name" value="PfaD_N"/>
</dbReference>
<dbReference type="CDD" id="cd04742">
    <property type="entry name" value="NPD_FabD"/>
    <property type="match status" value="1"/>
</dbReference>
<evidence type="ECO:0000259" key="1">
    <source>
        <dbReference type="Pfam" id="PF18328"/>
    </source>
</evidence>
<dbReference type="EMBL" id="JBAKBA010000002">
    <property type="protein sequence ID" value="MEL0657790.1"/>
    <property type="molecule type" value="Genomic_DNA"/>
</dbReference>
<evidence type="ECO:0000259" key="2">
    <source>
        <dbReference type="Pfam" id="PF21607"/>
    </source>
</evidence>
<gene>
    <name evidence="3" type="ORF">V6255_01460</name>
</gene>
<feature type="domain" description="Fatty acid synthase subunit PfaD N-terminal" evidence="1">
    <location>
        <begin position="22"/>
        <end position="81"/>
    </location>
</feature>
<dbReference type="InterPro" id="IPR049489">
    <property type="entry name" value="FabD-like_helical_ins"/>
</dbReference>
<evidence type="ECO:0000313" key="3">
    <source>
        <dbReference type="EMBL" id="MEL0657790.1"/>
    </source>
</evidence>
<proteinExistence type="predicted"/>
<dbReference type="SUPFAM" id="SSF51412">
    <property type="entry name" value="Inosine monophosphate dehydrogenase (IMPDH)"/>
    <property type="match status" value="1"/>
</dbReference>
<dbReference type="Pfam" id="PF21607">
    <property type="entry name" value="FabD_helical_ins"/>
    <property type="match status" value="1"/>
</dbReference>
<feature type="domain" description="[Acyl-carrier-protein] S-malonyltransferase-like inserted helical" evidence="2">
    <location>
        <begin position="398"/>
        <end position="477"/>
    </location>
</feature>
<accession>A0ABU9H7K0</accession>
<evidence type="ECO:0000313" key="4">
    <source>
        <dbReference type="Proteomes" id="UP001366060"/>
    </source>
</evidence>
<dbReference type="InterPro" id="IPR013785">
    <property type="entry name" value="Aldolase_TIM"/>
</dbReference>
<dbReference type="Pfam" id="PF03060">
    <property type="entry name" value="NMO"/>
    <property type="match status" value="1"/>
</dbReference>
<keyword evidence="4" id="KW-1185">Reference proteome</keyword>
<sequence length="548" mass="60015">MTQAVNKTPLISINKVNVDWNWSVKEANLKKDATNLKRALLAIDKPLYFAKLQDDIAVCHELANTNNDAQAQSSVIAFAQAIKAEELGSGAFKKAHNVKYAYHGGAMANGIASVELVIALGQAGFLCSFGAAGLIPDVIEDSIKRIQAALPHGPFAVNLIHAPSEEALESGAVERFLKLGVNTVEASAFLALTEHIVHYRVAGLSQNADGSININNKVIAKISRTEVAEKFMSPAPQKFLDKLLAAGKITALQAELALKVPMADDITAEADSGGHTDNRPFLTLLPTIIKQRDQIQAKYNYMVPLRVGAGGGIGTPESALAAYNMGAAYIVLGSVNQACVEAGASEHTRKLLANVEMADVTMAPAADMFEMGVKLQVVKRGSMFAMRANKLYELYSNYASIEDIPTLEREKIEKQIFRQNLDQVWEITKAFFHERDSDMLARAINDPKRKMALIFRWYLGLSSRWSNIGEKGREMDYQIWAGPSLGAFNSWVKESYLSDYEQRKAVDIALHLLTGAAYLARINQLSYQGVSVHSSLLNYQPEHSFVTP</sequence>
<dbReference type="Pfam" id="PF18328">
    <property type="entry name" value="PfaD_N"/>
    <property type="match status" value="1"/>
</dbReference>
<dbReference type="RefSeq" id="WP_341626549.1">
    <property type="nucleotide sequence ID" value="NZ_JBAKBA010000002.1"/>
</dbReference>
<comment type="caution">
    <text evidence="3">The sequence shown here is derived from an EMBL/GenBank/DDBJ whole genome shotgun (WGS) entry which is preliminary data.</text>
</comment>
<dbReference type="Proteomes" id="UP001366060">
    <property type="component" value="Unassembled WGS sequence"/>
</dbReference>
<dbReference type="PANTHER" id="PTHR32332">
    <property type="entry name" value="2-NITROPROPANE DIOXYGENASE"/>
    <property type="match status" value="1"/>
</dbReference>
<protein>
    <submittedName>
        <fullName evidence="3">PfaD family polyunsaturated fatty acid/polyketide biosynthesis protein</fullName>
    </submittedName>
</protein>
<reference evidence="3 4" key="1">
    <citation type="submission" date="2024-02" db="EMBL/GenBank/DDBJ databases">
        <title>Bacteria isolated from the canopy kelp, Nereocystis luetkeana.</title>
        <authorList>
            <person name="Pfister C.A."/>
            <person name="Younker I.T."/>
            <person name="Light S.H."/>
        </authorList>
    </citation>
    <scope>NUCLEOTIDE SEQUENCE [LARGE SCALE GENOMIC DNA]</scope>
    <source>
        <strain evidence="3 4">TI.2.07</strain>
    </source>
</reference>
<dbReference type="InterPro" id="IPR014179">
    <property type="entry name" value="PfaD-like_TIM-barrel"/>
</dbReference>